<reference evidence="7" key="1">
    <citation type="journal article" date="2021" name="IMA Fungus">
        <title>Genomic characterization of three marine fungi, including Emericellopsis atlantica sp. nov. with signatures of a generalist lifestyle and marine biomass degradation.</title>
        <authorList>
            <person name="Hagestad O.C."/>
            <person name="Hou L."/>
            <person name="Andersen J.H."/>
            <person name="Hansen E.H."/>
            <person name="Altermark B."/>
            <person name="Li C."/>
            <person name="Kuhnert E."/>
            <person name="Cox R.J."/>
            <person name="Crous P.W."/>
            <person name="Spatafora J.W."/>
            <person name="Lail K."/>
            <person name="Amirebrahimi M."/>
            <person name="Lipzen A."/>
            <person name="Pangilinan J."/>
            <person name="Andreopoulos W."/>
            <person name="Hayes R.D."/>
            <person name="Ng V."/>
            <person name="Grigoriev I.V."/>
            <person name="Jackson S.A."/>
            <person name="Sutton T.D.S."/>
            <person name="Dobson A.D.W."/>
            <person name="Rama T."/>
        </authorList>
    </citation>
    <scope>NUCLEOTIDE SEQUENCE</scope>
    <source>
        <strain evidence="7">TS7</strain>
    </source>
</reference>
<dbReference type="GO" id="GO:0071944">
    <property type="term" value="C:cell periphery"/>
    <property type="evidence" value="ECO:0007669"/>
    <property type="project" value="UniProtKB-ARBA"/>
</dbReference>
<dbReference type="GO" id="GO:0016020">
    <property type="term" value="C:membrane"/>
    <property type="evidence" value="ECO:0007669"/>
    <property type="project" value="UniProtKB-SubCell"/>
</dbReference>
<feature type="transmembrane region" description="Helical" evidence="6">
    <location>
        <begin position="207"/>
        <end position="228"/>
    </location>
</feature>
<feature type="region of interest" description="Disordered" evidence="5">
    <location>
        <begin position="234"/>
        <end position="295"/>
    </location>
</feature>
<dbReference type="AlphaFoldDB" id="A0A9P7ZIR5"/>
<evidence type="ECO:0000313" key="7">
    <source>
        <dbReference type="EMBL" id="KAG9252671.1"/>
    </source>
</evidence>
<feature type="compositionally biased region" description="Low complexity" evidence="5">
    <location>
        <begin position="156"/>
        <end position="189"/>
    </location>
</feature>
<evidence type="ECO:0008006" key="9">
    <source>
        <dbReference type="Google" id="ProtNLM"/>
    </source>
</evidence>
<dbReference type="GeneID" id="70289134"/>
<dbReference type="Proteomes" id="UP000887229">
    <property type="component" value="Unassembled WGS sequence"/>
</dbReference>
<feature type="transmembrane region" description="Helical" evidence="6">
    <location>
        <begin position="12"/>
        <end position="33"/>
    </location>
</feature>
<gene>
    <name evidence="7" type="ORF">F5Z01DRAFT_222407</name>
</gene>
<evidence type="ECO:0000256" key="3">
    <source>
        <dbReference type="ARBA" id="ARBA00022989"/>
    </source>
</evidence>
<keyword evidence="8" id="KW-1185">Reference proteome</keyword>
<dbReference type="InterPro" id="IPR051694">
    <property type="entry name" value="Immunoregulatory_rcpt-like"/>
</dbReference>
<evidence type="ECO:0000256" key="5">
    <source>
        <dbReference type="SAM" id="MobiDB-lite"/>
    </source>
</evidence>
<keyword evidence="3 6" id="KW-1133">Transmembrane helix</keyword>
<proteinExistence type="predicted"/>
<name>A0A9P7ZIR5_9HYPO</name>
<sequence>MTGTNDYPWPAWWCVFLATTGLVSVVEAGAIYYPVEEGLVFHYEDTVNVSYATDYNKPTLWFCWRNSTGLQRFQQLASSLFLMQSSDQCTDNEYSYVAYDDLTPKNGSYLVTIDREITADDCWFNVFQGSGDPGINSVTFSVSPSERSHSTTLGLESEPTTAISSTATAHAEATSAVKTSSTPTPTSAGAEDDDDSSSGGLSTGAKAGIGVGAALAALGILALAVFFWRRRGRASDTGGSGGDGIGSNGGGLHERSGLVQSWDPATTHTQVGVIPKAELEAAPQQQRQPPVEMPA</sequence>
<dbReference type="RefSeq" id="XP_046116595.1">
    <property type="nucleotide sequence ID" value="XM_046258231.1"/>
</dbReference>
<comment type="caution">
    <text evidence="7">The sequence shown here is derived from an EMBL/GenBank/DDBJ whole genome shotgun (WGS) entry which is preliminary data.</text>
</comment>
<accession>A0A9P7ZIR5</accession>
<evidence type="ECO:0000256" key="4">
    <source>
        <dbReference type="ARBA" id="ARBA00023136"/>
    </source>
</evidence>
<evidence type="ECO:0000256" key="2">
    <source>
        <dbReference type="ARBA" id="ARBA00022692"/>
    </source>
</evidence>
<dbReference type="OrthoDB" id="5367645at2759"/>
<evidence type="ECO:0000256" key="6">
    <source>
        <dbReference type="SAM" id="Phobius"/>
    </source>
</evidence>
<evidence type="ECO:0000256" key="1">
    <source>
        <dbReference type="ARBA" id="ARBA00004167"/>
    </source>
</evidence>
<dbReference type="PANTHER" id="PTHR15549">
    <property type="entry name" value="PAIRED IMMUNOGLOBULIN-LIKE TYPE 2 RECEPTOR"/>
    <property type="match status" value="1"/>
</dbReference>
<feature type="region of interest" description="Disordered" evidence="5">
    <location>
        <begin position="147"/>
        <end position="201"/>
    </location>
</feature>
<comment type="subcellular location">
    <subcellularLocation>
        <location evidence="1">Membrane</location>
        <topology evidence="1">Single-pass membrane protein</topology>
    </subcellularLocation>
</comment>
<protein>
    <recommendedName>
        <fullName evidence="9">Mid2 domain-containing protein</fullName>
    </recommendedName>
</protein>
<keyword evidence="2 6" id="KW-0812">Transmembrane</keyword>
<dbReference type="EMBL" id="MU251261">
    <property type="protein sequence ID" value="KAG9252671.1"/>
    <property type="molecule type" value="Genomic_DNA"/>
</dbReference>
<dbReference type="PANTHER" id="PTHR15549:SF26">
    <property type="entry name" value="AXIAL BUDDING PATTERN PROTEIN 2-RELATED"/>
    <property type="match status" value="1"/>
</dbReference>
<evidence type="ECO:0000313" key="8">
    <source>
        <dbReference type="Proteomes" id="UP000887229"/>
    </source>
</evidence>
<keyword evidence="4 6" id="KW-0472">Membrane</keyword>
<organism evidence="7 8">
    <name type="scientific">Emericellopsis atlantica</name>
    <dbReference type="NCBI Taxonomy" id="2614577"/>
    <lineage>
        <taxon>Eukaryota</taxon>
        <taxon>Fungi</taxon>
        <taxon>Dikarya</taxon>
        <taxon>Ascomycota</taxon>
        <taxon>Pezizomycotina</taxon>
        <taxon>Sordariomycetes</taxon>
        <taxon>Hypocreomycetidae</taxon>
        <taxon>Hypocreales</taxon>
        <taxon>Bionectriaceae</taxon>
        <taxon>Emericellopsis</taxon>
    </lineage>
</organism>
<feature type="compositionally biased region" description="Gly residues" evidence="5">
    <location>
        <begin position="238"/>
        <end position="251"/>
    </location>
</feature>